<dbReference type="AlphaFoldDB" id="A0A8F5C1X6"/>
<accession>A0A8F5C1X6</accession>
<gene>
    <name evidence="1" type="ORF">J5U22_02164</name>
</gene>
<sequence length="158" mass="18287">MNKKLTQKDFDDFKESIEDLIKLYKESRLSKMENAEESEEERLARLRRFGQELRKDIDEAGKFVKIKEEQGRKSKLTPQEKAYILIIKEYLGLSNRETAELASLLNLTKEEISYKTVERLYSDPDVFVILYNLLSKTVGGLKVDAVMDGLFPSSDQAL</sequence>
<protein>
    <submittedName>
        <fullName evidence="1">Uncharacterized protein</fullName>
    </submittedName>
</protein>
<reference evidence="1 2" key="1">
    <citation type="journal article" date="2021" name="Environ. Microbiol.">
        <title>New insights into the diversity and evolution of the archaeal mobilome from three complete genomes of Saccharolobus shibatae.</title>
        <authorList>
            <person name="Medvedeva S."/>
            <person name="Brandt D."/>
            <person name="Cvirkaite-Krupovic V."/>
            <person name="Liu Y."/>
            <person name="Severinov K."/>
            <person name="Ishino S."/>
            <person name="Ishino Y."/>
            <person name="Prangishvili D."/>
            <person name="Kalinowski J."/>
            <person name="Krupovic M."/>
        </authorList>
    </citation>
    <scope>NUCLEOTIDE SEQUENCE [LARGE SCALE GENOMIC DNA]</scope>
    <source>
        <strain evidence="1 2">S38A</strain>
    </source>
</reference>
<evidence type="ECO:0000313" key="1">
    <source>
        <dbReference type="EMBL" id="QXJ35617.1"/>
    </source>
</evidence>
<dbReference type="Proteomes" id="UP000694036">
    <property type="component" value="Chromosome"/>
</dbReference>
<organism evidence="1 2">
    <name type="scientific">Saccharolobus shibatae</name>
    <dbReference type="NCBI Taxonomy" id="2286"/>
    <lineage>
        <taxon>Archaea</taxon>
        <taxon>Thermoproteota</taxon>
        <taxon>Thermoprotei</taxon>
        <taxon>Sulfolobales</taxon>
        <taxon>Sulfolobaceae</taxon>
        <taxon>Saccharolobus</taxon>
    </lineage>
</organism>
<proteinExistence type="predicted"/>
<dbReference type="GeneID" id="65557504"/>
<dbReference type="EMBL" id="CP077713">
    <property type="protein sequence ID" value="QXJ35617.1"/>
    <property type="molecule type" value="Genomic_DNA"/>
</dbReference>
<keyword evidence="2" id="KW-1185">Reference proteome</keyword>
<evidence type="ECO:0000313" key="2">
    <source>
        <dbReference type="Proteomes" id="UP000694036"/>
    </source>
</evidence>
<name>A0A8F5C1X6_9CREN</name>
<dbReference type="RefSeq" id="WP_261310043.1">
    <property type="nucleotide sequence ID" value="NZ_CP077713.1"/>
</dbReference>